<dbReference type="InterPro" id="IPR051919">
    <property type="entry name" value="W-dependent_AOR"/>
</dbReference>
<dbReference type="InterPro" id="IPR036021">
    <property type="entry name" value="Tungsten_al_ferr_oxy-like_C"/>
</dbReference>
<evidence type="ECO:0000256" key="3">
    <source>
        <dbReference type="ARBA" id="ARBA00022485"/>
    </source>
</evidence>
<keyword evidence="6" id="KW-0411">Iron-sulfur</keyword>
<dbReference type="SUPFAM" id="SSF48310">
    <property type="entry name" value="Aldehyde ferredoxin oxidoreductase, C-terminal domains"/>
    <property type="match status" value="1"/>
</dbReference>
<gene>
    <name evidence="8" type="ORF">DRJ04_07575</name>
</gene>
<feature type="domain" description="Aldehyde ferredoxin oxidoreductase N-terminal" evidence="7">
    <location>
        <begin position="4"/>
        <end position="207"/>
    </location>
</feature>
<dbReference type="GO" id="GO:0046872">
    <property type="term" value="F:metal ion binding"/>
    <property type="evidence" value="ECO:0007669"/>
    <property type="project" value="UniProtKB-KW"/>
</dbReference>
<evidence type="ECO:0000256" key="6">
    <source>
        <dbReference type="ARBA" id="ARBA00023014"/>
    </source>
</evidence>
<dbReference type="Proteomes" id="UP000280417">
    <property type="component" value="Unassembled WGS sequence"/>
</dbReference>
<evidence type="ECO:0000256" key="4">
    <source>
        <dbReference type="ARBA" id="ARBA00022723"/>
    </source>
</evidence>
<dbReference type="InterPro" id="IPR013983">
    <property type="entry name" value="Ald_Fedxn_OxRdtase_N"/>
</dbReference>
<dbReference type="InterPro" id="IPR013984">
    <property type="entry name" value="Ald_Fedxn_OxRdtase_dom2"/>
</dbReference>
<dbReference type="SUPFAM" id="SSF56228">
    <property type="entry name" value="Aldehyde ferredoxin oxidoreductase, N-terminal domain"/>
    <property type="match status" value="1"/>
</dbReference>
<dbReference type="Pfam" id="PF01314">
    <property type="entry name" value="AFOR_C"/>
    <property type="match status" value="1"/>
</dbReference>
<keyword evidence="3" id="KW-0004">4Fe-4S</keyword>
<dbReference type="Gene3D" id="3.60.9.10">
    <property type="entry name" value="Aldehyde ferredoxin oxidoreductase, N-terminal domain"/>
    <property type="match status" value="1"/>
</dbReference>
<evidence type="ECO:0000256" key="1">
    <source>
        <dbReference type="ARBA" id="ARBA00001966"/>
    </source>
</evidence>
<comment type="caution">
    <text evidence="8">The sequence shown here is derived from an EMBL/GenBank/DDBJ whole genome shotgun (WGS) entry which is preliminary data.</text>
</comment>
<dbReference type="GO" id="GO:0051539">
    <property type="term" value="F:4 iron, 4 sulfur cluster binding"/>
    <property type="evidence" value="ECO:0007669"/>
    <property type="project" value="UniProtKB-KW"/>
</dbReference>
<dbReference type="SMART" id="SM00790">
    <property type="entry name" value="AFOR_N"/>
    <property type="match status" value="1"/>
</dbReference>
<evidence type="ECO:0000259" key="7">
    <source>
        <dbReference type="SMART" id="SM00790"/>
    </source>
</evidence>
<dbReference type="InterPro" id="IPR036503">
    <property type="entry name" value="Ald_Fedxn_OxRdtase_N_sf"/>
</dbReference>
<dbReference type="PANTHER" id="PTHR30038">
    <property type="entry name" value="ALDEHYDE FERREDOXIN OXIDOREDUCTASE"/>
    <property type="match status" value="1"/>
</dbReference>
<protein>
    <submittedName>
        <fullName evidence="8">Aldehyde ferredoxin oxidoreductase</fullName>
    </submittedName>
</protein>
<keyword evidence="4" id="KW-0479">Metal-binding</keyword>
<dbReference type="GO" id="GO:0016625">
    <property type="term" value="F:oxidoreductase activity, acting on the aldehyde or oxo group of donors, iron-sulfur protein as acceptor"/>
    <property type="evidence" value="ECO:0007669"/>
    <property type="project" value="InterPro"/>
</dbReference>
<sequence>MYGYMGKILRVDLSEKTTSIESLDEKMARMYIGGRGFGAKVLFDELPKGIDPLSEDNKLVFSTGPFVGTLIPGSSRCVVMAKSPLTGLLGDTDFGGYFPREMKSTGFDVIIIEGKAERPVYLWIHEGDVEIKDAAHLWGKVASATQEKILQEVKDNKAKVVCIGPGGENLVRYACIISELRYVGGRLGLGAVMGSKNLKAVVVRGEKKVAIAREKELDTLIKALNYDLVNDGSCESLIEYGTWNTTAPAQVTGILPTKNFQRTSFEGTDKIDGEAMVEKILVGRRTCYACPIRCRRVVEAETPYKVSPEYGGPQYEAVASLGSLCLNDDPVAIAKANELCNEYS</sequence>
<evidence type="ECO:0000256" key="5">
    <source>
        <dbReference type="ARBA" id="ARBA00023004"/>
    </source>
</evidence>
<dbReference type="AlphaFoldDB" id="A0A662DCE2"/>
<evidence type="ECO:0000313" key="9">
    <source>
        <dbReference type="Proteomes" id="UP000280417"/>
    </source>
</evidence>
<comment type="similarity">
    <text evidence="2">Belongs to the AOR/FOR family.</text>
</comment>
<comment type="cofactor">
    <cofactor evidence="1">
        <name>[4Fe-4S] cluster</name>
        <dbReference type="ChEBI" id="CHEBI:49883"/>
    </cofactor>
</comment>
<name>A0A662DCE2_UNCAE</name>
<organism evidence="8 9">
    <name type="scientific">Aerophobetes bacterium</name>
    <dbReference type="NCBI Taxonomy" id="2030807"/>
    <lineage>
        <taxon>Bacteria</taxon>
        <taxon>Candidatus Aerophobota</taxon>
    </lineage>
</organism>
<dbReference type="InterPro" id="IPR001203">
    <property type="entry name" value="OxRdtase_Ald_Fedxn_C"/>
</dbReference>
<dbReference type="Pfam" id="PF02730">
    <property type="entry name" value="AFOR_N"/>
    <property type="match status" value="1"/>
</dbReference>
<feature type="non-terminal residue" evidence="8">
    <location>
        <position position="344"/>
    </location>
</feature>
<accession>A0A662DCE2</accession>
<evidence type="ECO:0000256" key="2">
    <source>
        <dbReference type="ARBA" id="ARBA00011032"/>
    </source>
</evidence>
<proteinExistence type="inferred from homology"/>
<dbReference type="GO" id="GO:0009055">
    <property type="term" value="F:electron transfer activity"/>
    <property type="evidence" value="ECO:0007669"/>
    <property type="project" value="InterPro"/>
</dbReference>
<reference evidence="8 9" key="1">
    <citation type="submission" date="2018-06" db="EMBL/GenBank/DDBJ databases">
        <title>Extensive metabolic versatility and redundancy in microbially diverse, dynamic hydrothermal sediments.</title>
        <authorList>
            <person name="Dombrowski N."/>
            <person name="Teske A."/>
            <person name="Baker B.J."/>
        </authorList>
    </citation>
    <scope>NUCLEOTIDE SEQUENCE [LARGE SCALE GENOMIC DNA]</scope>
    <source>
        <strain evidence="8">B3_G15</strain>
    </source>
</reference>
<dbReference type="EMBL" id="QMQA01000228">
    <property type="protein sequence ID" value="RLE11686.1"/>
    <property type="molecule type" value="Genomic_DNA"/>
</dbReference>
<dbReference type="PANTHER" id="PTHR30038:SF0">
    <property type="entry name" value="TUNGSTEN-CONTAINING ALDEHYDE FERREDOXIN OXIDOREDUCTASE"/>
    <property type="match status" value="1"/>
</dbReference>
<dbReference type="Gene3D" id="1.10.569.10">
    <property type="entry name" value="Aldehyde Ferredoxin Oxidoreductase Protein, subunit A, domain 2"/>
    <property type="match status" value="1"/>
</dbReference>
<evidence type="ECO:0000313" key="8">
    <source>
        <dbReference type="EMBL" id="RLE11686.1"/>
    </source>
</evidence>
<keyword evidence="5" id="KW-0408">Iron</keyword>